<comment type="caution">
    <text evidence="14">The sequence shown here is derived from an EMBL/GenBank/DDBJ whole genome shotgun (WGS) entry which is preliminary data.</text>
</comment>
<comment type="cofactor">
    <cofactor evidence="11">
        <name>Ca(2+)</name>
        <dbReference type="ChEBI" id="CHEBI:29108"/>
    </cofactor>
    <text evidence="11">Binds 1 Ca(2+) ion per subunit.</text>
</comment>
<evidence type="ECO:0000256" key="11">
    <source>
        <dbReference type="PROSITE-ProRule" id="PRU01032"/>
    </source>
</evidence>
<dbReference type="GO" id="GO:0004252">
    <property type="term" value="F:serine-type endopeptidase activity"/>
    <property type="evidence" value="ECO:0007669"/>
    <property type="project" value="UniProtKB-UniRule"/>
</dbReference>
<keyword evidence="10" id="KW-0865">Zymogen</keyword>
<keyword evidence="5 11" id="KW-0645">Protease</keyword>
<dbReference type="GO" id="GO:0046872">
    <property type="term" value="F:metal ion binding"/>
    <property type="evidence" value="ECO:0007669"/>
    <property type="project" value="UniProtKB-UniRule"/>
</dbReference>
<feature type="signal peptide" evidence="12">
    <location>
        <begin position="1"/>
        <end position="18"/>
    </location>
</feature>
<proteinExistence type="predicted"/>
<feature type="binding site" evidence="11">
    <location>
        <position position="624"/>
    </location>
    <ligand>
        <name>Ca(2+)</name>
        <dbReference type="ChEBI" id="CHEBI:29108"/>
    </ligand>
</feature>
<comment type="subcellular location">
    <subcellularLocation>
        <location evidence="3">Secreted</location>
        <location evidence="3">Extracellular space</location>
    </subcellularLocation>
</comment>
<gene>
    <name evidence="14" type="primary">sed1_1</name>
    <name evidence="14" type="ORF">LSUE1_G000388</name>
</gene>
<evidence type="ECO:0000256" key="6">
    <source>
        <dbReference type="ARBA" id="ARBA00022723"/>
    </source>
</evidence>
<keyword evidence="12" id="KW-0732">Signal</keyword>
<dbReference type="GO" id="GO:0008240">
    <property type="term" value="F:tripeptidyl-peptidase activity"/>
    <property type="evidence" value="ECO:0007669"/>
    <property type="project" value="UniProtKB-EC"/>
</dbReference>
<keyword evidence="7 11" id="KW-0378">Hydrolase</keyword>
<dbReference type="Pfam" id="PF00082">
    <property type="entry name" value="Peptidase_S8"/>
    <property type="match status" value="1"/>
</dbReference>
<dbReference type="InterPro" id="IPR030400">
    <property type="entry name" value="Sedolisin_dom"/>
</dbReference>
<evidence type="ECO:0000256" key="9">
    <source>
        <dbReference type="ARBA" id="ARBA00022837"/>
    </source>
</evidence>
<dbReference type="SMART" id="SM00944">
    <property type="entry name" value="Pro-kuma_activ"/>
    <property type="match status" value="1"/>
</dbReference>
<dbReference type="InterPro" id="IPR036852">
    <property type="entry name" value="Peptidase_S8/S53_dom_sf"/>
</dbReference>
<protein>
    <recommendedName>
        <fullName evidence="4">tripeptidyl-peptidase II</fullName>
        <ecNumber evidence="4">3.4.14.10</ecNumber>
    </recommendedName>
</protein>
<evidence type="ECO:0000256" key="7">
    <source>
        <dbReference type="ARBA" id="ARBA00022801"/>
    </source>
</evidence>
<evidence type="ECO:0000256" key="2">
    <source>
        <dbReference type="ARBA" id="ARBA00002451"/>
    </source>
</evidence>
<evidence type="ECO:0000256" key="12">
    <source>
        <dbReference type="SAM" id="SignalP"/>
    </source>
</evidence>
<feature type="active site" description="Charge relay system" evidence="11">
    <location>
        <position position="564"/>
    </location>
</feature>
<evidence type="ECO:0000256" key="10">
    <source>
        <dbReference type="ARBA" id="ARBA00023145"/>
    </source>
</evidence>
<dbReference type="Proteomes" id="UP000469558">
    <property type="component" value="Unassembled WGS sequence"/>
</dbReference>
<sequence length="668" mass="72476">MHYLSFVTLALALGTSLATPTPRNGLVQHEKREFHTLVKKRRADSSQLLPVRIALAQTQLDAGPERLLDISDPHSPNFGKHMTAKEIGDLFRPSSESIGAVRDWLHDAGINTERHTVSAGKGWLKFHASVEELESLLSTQYHVFEHLSTKETHIGCDDYHLPVGIAPHIDFITPSVSTILLGDKAKKQKRNNGFKSDAFQPHTEPAPFTGKLGDLELPCHVAVTPACLRKLYGIPRGSTSVAGNQIGIFEEGDFYNQADLDLTFEALARYVPAGSHPTLKGIDGGTAPLPPYDGTESLLDISIILPLIHPQQAFLFQTDDLKEVYVTEYLNENGGFGNTFLDALDASYCTFEGGDDPIDPQYPDTGPSNESWIPAGTWDNPEMCGAYKPTNVLSISYGVGENAYSRFYLNRQCLEFLKLGLQGTTVVYASGDSGVSDRYRCIASNNTEQYDEGAFSPSFPASCPWVTTVGATQYNDDDKTEVAVGRPENGYSSGGGFSNYWSAPSYQESTLATYFTNTPPSYGITKYGTPYYNGSGRGYPDVSAIGRAILIYNRGEPELVDGTSASAPIFASIINLINERRLAAGKPTVGFVNPTLYKNPQAFTDITSGSNPGCGTNGFDAVKGWDPVTGLGTPIFDKLLKVFMALPDELHAAKLLQDTGFTVLGGNV</sequence>
<dbReference type="InterPro" id="IPR000209">
    <property type="entry name" value="Peptidase_S8/S53_dom"/>
</dbReference>
<dbReference type="CDD" id="cd11377">
    <property type="entry name" value="Pro-peptidase_S53"/>
    <property type="match status" value="1"/>
</dbReference>
<evidence type="ECO:0000256" key="4">
    <source>
        <dbReference type="ARBA" id="ARBA00012462"/>
    </source>
</evidence>
<feature type="active site" description="Charge relay system" evidence="11">
    <location>
        <position position="300"/>
    </location>
</feature>
<dbReference type="SUPFAM" id="SSF54897">
    <property type="entry name" value="Protease propeptides/inhibitors"/>
    <property type="match status" value="1"/>
</dbReference>
<evidence type="ECO:0000313" key="15">
    <source>
        <dbReference type="Proteomes" id="UP000469558"/>
    </source>
</evidence>
<dbReference type="GO" id="GO:0006508">
    <property type="term" value="P:proteolysis"/>
    <property type="evidence" value="ECO:0007669"/>
    <property type="project" value="UniProtKB-KW"/>
</dbReference>
<evidence type="ECO:0000256" key="5">
    <source>
        <dbReference type="ARBA" id="ARBA00022670"/>
    </source>
</evidence>
<comment type="catalytic activity">
    <reaction evidence="1">
        <text>Release of an N-terminal tripeptide from a polypeptide.</text>
        <dbReference type="EC" id="3.4.14.10"/>
    </reaction>
</comment>
<name>A0A8T9CNZ9_9HELO</name>
<dbReference type="Gene3D" id="3.40.50.200">
    <property type="entry name" value="Peptidase S8/S53 domain"/>
    <property type="match status" value="1"/>
</dbReference>
<feature type="binding site" evidence="11">
    <location>
        <position position="606"/>
    </location>
    <ligand>
        <name>Ca(2+)</name>
        <dbReference type="ChEBI" id="CHEBI:29108"/>
    </ligand>
</feature>
<dbReference type="CDD" id="cd04056">
    <property type="entry name" value="Peptidases_S53"/>
    <property type="match status" value="1"/>
</dbReference>
<keyword evidence="6 11" id="KW-0479">Metal-binding</keyword>
<dbReference type="PANTHER" id="PTHR14218">
    <property type="entry name" value="PROTEASE S8 TRIPEPTIDYL PEPTIDASE I CLN2"/>
    <property type="match status" value="1"/>
</dbReference>
<keyword evidence="8 11" id="KW-0720">Serine protease</keyword>
<dbReference type="PROSITE" id="PS51695">
    <property type="entry name" value="SEDOLISIN"/>
    <property type="match status" value="1"/>
</dbReference>
<evidence type="ECO:0000256" key="3">
    <source>
        <dbReference type="ARBA" id="ARBA00004239"/>
    </source>
</evidence>
<dbReference type="EC" id="3.4.14.10" evidence="4"/>
<dbReference type="InterPro" id="IPR050819">
    <property type="entry name" value="Tripeptidyl-peptidase_I"/>
</dbReference>
<feature type="chain" id="PRO_5035804785" description="tripeptidyl-peptidase II" evidence="12">
    <location>
        <begin position="19"/>
        <end position="668"/>
    </location>
</feature>
<accession>A0A8T9CNZ9</accession>
<comment type="function">
    <text evidence="2">Secreted tripeptidyl-peptidase which degrades proteins at acidic pHs and is involved in virulence.</text>
</comment>
<dbReference type="InterPro" id="IPR015366">
    <property type="entry name" value="S53_propep"/>
</dbReference>
<evidence type="ECO:0000256" key="1">
    <source>
        <dbReference type="ARBA" id="ARBA00001910"/>
    </source>
</evidence>
<feature type="binding site" evidence="11">
    <location>
        <position position="626"/>
    </location>
    <ligand>
        <name>Ca(2+)</name>
        <dbReference type="ChEBI" id="CHEBI:29108"/>
    </ligand>
</feature>
<dbReference type="EMBL" id="QGMK01000003">
    <property type="protein sequence ID" value="TVY85524.1"/>
    <property type="molecule type" value="Genomic_DNA"/>
</dbReference>
<dbReference type="SUPFAM" id="SSF52743">
    <property type="entry name" value="Subtilisin-like"/>
    <property type="match status" value="1"/>
</dbReference>
<keyword evidence="9 11" id="KW-0106">Calcium</keyword>
<dbReference type="Pfam" id="PF09286">
    <property type="entry name" value="Pro-kuma_activ"/>
    <property type="match status" value="1"/>
</dbReference>
<dbReference type="PANTHER" id="PTHR14218:SF19">
    <property type="entry name" value="SERINE PROTEASE AORO, PUTATIVE (AFU_ORTHOLOGUE AFUA_6G10250)-RELATED"/>
    <property type="match status" value="1"/>
</dbReference>
<dbReference type="GO" id="GO:0005576">
    <property type="term" value="C:extracellular region"/>
    <property type="evidence" value="ECO:0007669"/>
    <property type="project" value="UniProtKB-SubCell"/>
</dbReference>
<dbReference type="AlphaFoldDB" id="A0A8T9CNZ9"/>
<evidence type="ECO:0000259" key="13">
    <source>
        <dbReference type="PROSITE" id="PS51695"/>
    </source>
</evidence>
<evidence type="ECO:0000256" key="8">
    <source>
        <dbReference type="ARBA" id="ARBA00022825"/>
    </source>
</evidence>
<dbReference type="OrthoDB" id="409122at2759"/>
<feature type="domain" description="Peptidase S53" evidence="13">
    <location>
        <begin position="222"/>
        <end position="646"/>
    </location>
</feature>
<reference evidence="14 15" key="1">
    <citation type="submission" date="2018-05" db="EMBL/GenBank/DDBJ databases">
        <title>Genome sequencing and assembly of the regulated plant pathogen Lachnellula willkommii and related sister species for the development of diagnostic species identification markers.</title>
        <authorList>
            <person name="Giroux E."/>
            <person name="Bilodeau G."/>
        </authorList>
    </citation>
    <scope>NUCLEOTIDE SEQUENCE [LARGE SCALE GENOMIC DNA]</scope>
    <source>
        <strain evidence="14 15">CBS 268.59</strain>
    </source>
</reference>
<organism evidence="14 15">
    <name type="scientific">Lachnellula suecica</name>
    <dbReference type="NCBI Taxonomy" id="602035"/>
    <lineage>
        <taxon>Eukaryota</taxon>
        <taxon>Fungi</taxon>
        <taxon>Dikarya</taxon>
        <taxon>Ascomycota</taxon>
        <taxon>Pezizomycotina</taxon>
        <taxon>Leotiomycetes</taxon>
        <taxon>Helotiales</taxon>
        <taxon>Lachnaceae</taxon>
        <taxon>Lachnellula</taxon>
    </lineage>
</organism>
<feature type="active site" description="Charge relay system" evidence="11">
    <location>
        <position position="296"/>
    </location>
</feature>
<evidence type="ECO:0000313" key="14">
    <source>
        <dbReference type="EMBL" id="TVY85524.1"/>
    </source>
</evidence>
<keyword evidence="15" id="KW-1185">Reference proteome</keyword>
<feature type="binding site" evidence="11">
    <location>
        <position position="605"/>
    </location>
    <ligand>
        <name>Ca(2+)</name>
        <dbReference type="ChEBI" id="CHEBI:29108"/>
    </ligand>
</feature>